<organism evidence="5 6">
    <name type="scientific">Asparagus officinalis</name>
    <name type="common">Garden asparagus</name>
    <dbReference type="NCBI Taxonomy" id="4686"/>
    <lineage>
        <taxon>Eukaryota</taxon>
        <taxon>Viridiplantae</taxon>
        <taxon>Streptophyta</taxon>
        <taxon>Embryophyta</taxon>
        <taxon>Tracheophyta</taxon>
        <taxon>Spermatophyta</taxon>
        <taxon>Magnoliopsida</taxon>
        <taxon>Liliopsida</taxon>
        <taxon>Asparagales</taxon>
        <taxon>Asparagaceae</taxon>
        <taxon>Asparagoideae</taxon>
        <taxon>Asparagus</taxon>
    </lineage>
</organism>
<dbReference type="PRINTS" id="PR00705">
    <property type="entry name" value="PAPAIN"/>
</dbReference>
<dbReference type="PANTHER" id="PTHR12411">
    <property type="entry name" value="CYSTEINE PROTEASE FAMILY C1-RELATED"/>
    <property type="match status" value="1"/>
</dbReference>
<dbReference type="Pfam" id="PF00112">
    <property type="entry name" value="Peptidase_C1"/>
    <property type="match status" value="1"/>
</dbReference>
<feature type="compositionally biased region" description="Basic and acidic residues" evidence="3">
    <location>
        <begin position="11"/>
        <end position="47"/>
    </location>
</feature>
<dbReference type="EMBL" id="CM007381">
    <property type="protein sequence ID" value="ONK81585.1"/>
    <property type="molecule type" value="Genomic_DNA"/>
</dbReference>
<dbReference type="InterPro" id="IPR013128">
    <property type="entry name" value="Peptidase_C1A"/>
</dbReference>
<feature type="region of interest" description="Disordered" evidence="3">
    <location>
        <begin position="1"/>
        <end position="119"/>
    </location>
</feature>
<dbReference type="GO" id="GO:0006508">
    <property type="term" value="P:proteolysis"/>
    <property type="evidence" value="ECO:0007669"/>
    <property type="project" value="InterPro"/>
</dbReference>
<name>A0A5P1FTF1_ASPOF</name>
<dbReference type="AlphaFoldDB" id="A0A5P1FTF1"/>
<dbReference type="CDD" id="cd02248">
    <property type="entry name" value="Peptidase_C1A"/>
    <property type="match status" value="1"/>
</dbReference>
<dbReference type="Gramene" id="ONK81585">
    <property type="protein sequence ID" value="ONK81585"/>
    <property type="gene ID" value="A4U43_C01F30820"/>
</dbReference>
<dbReference type="Gene3D" id="3.90.70.10">
    <property type="entry name" value="Cysteine proteinases"/>
    <property type="match status" value="1"/>
</dbReference>
<evidence type="ECO:0000256" key="3">
    <source>
        <dbReference type="SAM" id="MobiDB-lite"/>
    </source>
</evidence>
<dbReference type="FunFam" id="3.90.70.10:FF:000332">
    <property type="entry name" value="Cathepsin L1"/>
    <property type="match status" value="1"/>
</dbReference>
<evidence type="ECO:0000313" key="6">
    <source>
        <dbReference type="Proteomes" id="UP000243459"/>
    </source>
</evidence>
<evidence type="ECO:0000256" key="1">
    <source>
        <dbReference type="ARBA" id="ARBA00008455"/>
    </source>
</evidence>
<dbReference type="InterPro" id="IPR039417">
    <property type="entry name" value="Peptidase_C1A_papain-like"/>
</dbReference>
<dbReference type="InterPro" id="IPR025661">
    <property type="entry name" value="Pept_asp_AS"/>
</dbReference>
<dbReference type="PROSITE" id="PS00639">
    <property type="entry name" value="THIOL_PROTEASE_HIS"/>
    <property type="match status" value="1"/>
</dbReference>
<dbReference type="InterPro" id="IPR000668">
    <property type="entry name" value="Peptidase_C1A_C"/>
</dbReference>
<evidence type="ECO:0000313" key="5">
    <source>
        <dbReference type="EMBL" id="ONK81585.1"/>
    </source>
</evidence>
<sequence>MCLKELCFGSRKMDLRSPDRHHSEAEKHRNDEVSSPKRQSSSDDPKKSSKPADTNGKVASHTSPKFYGGKPEPPKVPTTEGMSSPKAVEEDESPKVKNSGVDSRTQAQPNNSKEVTSRNVVETNNCVTDGCAPKVQFRTKAADNNRGLTAKDQTNVANMYGVGDETTGAKDEAQVDKFPNAAYKGYATYKEALIEWDKHTIACDSASSSRPVQTPVYVQEQILPEGHNMDEDKEKLGEIVISHIYAFVLGCCWAFSAVAAIEGIHQIKTGELTSLSEQQLVDCDVNGNDHGCSGGLMSNAFEFVIANGGLTTESNYPYDDQSDINTCNPATPAATITGYESVPPNDEASLLKAVSRQPVSAGIDGSGNEFMFFAGSGVFDGPCGDNVHHAVTVVGYGVESDGTKYWLVKNSWGPSWGENGFGKIQRDVGDAEGLCGIAMYATYPVA</sequence>
<dbReference type="PROSITE" id="PS00640">
    <property type="entry name" value="THIOL_PROTEASE_ASN"/>
    <property type="match status" value="1"/>
</dbReference>
<protein>
    <recommendedName>
        <fullName evidence="4">Peptidase C1A papain C-terminal domain-containing protein</fullName>
    </recommendedName>
</protein>
<dbReference type="InterPro" id="IPR025660">
    <property type="entry name" value="Pept_his_AS"/>
</dbReference>
<reference evidence="6" key="1">
    <citation type="journal article" date="2017" name="Nat. Commun.">
        <title>The asparagus genome sheds light on the origin and evolution of a young Y chromosome.</title>
        <authorList>
            <person name="Harkess A."/>
            <person name="Zhou J."/>
            <person name="Xu C."/>
            <person name="Bowers J.E."/>
            <person name="Van der Hulst R."/>
            <person name="Ayyampalayam S."/>
            <person name="Mercati F."/>
            <person name="Riccardi P."/>
            <person name="McKain M.R."/>
            <person name="Kakrana A."/>
            <person name="Tang H."/>
            <person name="Ray J."/>
            <person name="Groenendijk J."/>
            <person name="Arikit S."/>
            <person name="Mathioni S.M."/>
            <person name="Nakano M."/>
            <person name="Shan H."/>
            <person name="Telgmann-Rauber A."/>
            <person name="Kanno A."/>
            <person name="Yue Z."/>
            <person name="Chen H."/>
            <person name="Li W."/>
            <person name="Chen Y."/>
            <person name="Xu X."/>
            <person name="Zhang Y."/>
            <person name="Luo S."/>
            <person name="Chen H."/>
            <person name="Gao J."/>
            <person name="Mao Z."/>
            <person name="Pires J.C."/>
            <person name="Luo M."/>
            <person name="Kudrna D."/>
            <person name="Wing R.A."/>
            <person name="Meyers B.C."/>
            <person name="Yi K."/>
            <person name="Kong H."/>
            <person name="Lavrijsen P."/>
            <person name="Sunseri F."/>
            <person name="Falavigna A."/>
            <person name="Ye Y."/>
            <person name="Leebens-Mack J.H."/>
            <person name="Chen G."/>
        </authorList>
    </citation>
    <scope>NUCLEOTIDE SEQUENCE [LARGE SCALE GENOMIC DNA]</scope>
    <source>
        <strain evidence="6">cv. DH0086</strain>
    </source>
</reference>
<feature type="compositionally biased region" description="Polar residues" evidence="3">
    <location>
        <begin position="100"/>
        <end position="119"/>
    </location>
</feature>
<evidence type="ECO:0000259" key="4">
    <source>
        <dbReference type="SMART" id="SM00645"/>
    </source>
</evidence>
<dbReference type="GO" id="GO:0008234">
    <property type="term" value="F:cysteine-type peptidase activity"/>
    <property type="evidence" value="ECO:0007669"/>
    <property type="project" value="InterPro"/>
</dbReference>
<feature type="domain" description="Peptidase C1A papain C-terminal" evidence="4">
    <location>
        <begin position="229"/>
        <end position="445"/>
    </location>
</feature>
<dbReference type="SUPFAM" id="SSF54001">
    <property type="entry name" value="Cysteine proteinases"/>
    <property type="match status" value="1"/>
</dbReference>
<keyword evidence="6" id="KW-1185">Reference proteome</keyword>
<dbReference type="Proteomes" id="UP000243459">
    <property type="component" value="Chromosome 1"/>
</dbReference>
<dbReference type="SMART" id="SM00645">
    <property type="entry name" value="Pept_C1"/>
    <property type="match status" value="1"/>
</dbReference>
<dbReference type="InterPro" id="IPR038765">
    <property type="entry name" value="Papain-like_cys_pep_sf"/>
</dbReference>
<gene>
    <name evidence="5" type="ORF">A4U43_C01F30820</name>
</gene>
<proteinExistence type="inferred from homology"/>
<evidence type="ECO:0000256" key="2">
    <source>
        <dbReference type="ARBA" id="ARBA00023157"/>
    </source>
</evidence>
<keyword evidence="2" id="KW-1015">Disulfide bond</keyword>
<comment type="similarity">
    <text evidence="1">Belongs to the peptidase C1 family.</text>
</comment>
<accession>A0A5P1FTF1</accession>